<evidence type="ECO:0000313" key="2">
    <source>
        <dbReference type="Proteomes" id="UP000264006"/>
    </source>
</evidence>
<proteinExistence type="predicted"/>
<dbReference type="AlphaFoldDB" id="A0A346Y761"/>
<dbReference type="KEGG" id="euz:DVS28_b0568"/>
<dbReference type="EMBL" id="CP031166">
    <property type="protein sequence ID" value="AXV10308.1"/>
    <property type="molecule type" value="Genomic_DNA"/>
</dbReference>
<keyword evidence="2" id="KW-1185">Reference proteome</keyword>
<accession>A0A346Y761</accession>
<organism evidence="1 2">
    <name type="scientific">Euzebya pacifica</name>
    <dbReference type="NCBI Taxonomy" id="1608957"/>
    <lineage>
        <taxon>Bacteria</taxon>
        <taxon>Bacillati</taxon>
        <taxon>Actinomycetota</taxon>
        <taxon>Nitriliruptoria</taxon>
        <taxon>Euzebyales</taxon>
    </lineage>
</organism>
<dbReference type="Proteomes" id="UP000264006">
    <property type="component" value="Plasmid pEDY32-46I"/>
</dbReference>
<gene>
    <name evidence="1" type="ORF">DVS28_b0568</name>
</gene>
<reference evidence="1 2" key="1">
    <citation type="submission" date="2018-09" db="EMBL/GenBank/DDBJ databases">
        <title>Complete genome sequence of Euzebya sp. DY32-46 isolated from seawater of Pacific Ocean.</title>
        <authorList>
            <person name="Xu L."/>
            <person name="Wu Y.-H."/>
            <person name="Xu X.-W."/>
        </authorList>
    </citation>
    <scope>NUCLEOTIDE SEQUENCE [LARGE SCALE GENOMIC DNA]</scope>
    <source>
        <strain evidence="1 2">DY32-46</strain>
        <plasmid evidence="2">pedy32-46i</plasmid>
    </source>
</reference>
<protein>
    <submittedName>
        <fullName evidence="1">Uncharacterized protein</fullName>
    </submittedName>
</protein>
<keyword evidence="1" id="KW-0614">Plasmid</keyword>
<name>A0A346Y761_9ACTN</name>
<geneLocation type="plasmid" evidence="2">
    <name>pedy32-46i</name>
</geneLocation>
<evidence type="ECO:0000313" key="1">
    <source>
        <dbReference type="EMBL" id="AXV10308.1"/>
    </source>
</evidence>
<sequence>MLTEQVGQLRLGVLGCRAVDVGASILCGLFPFGVADLPARRLDLERRADEFRLTDASGRCVHQWVFVRLLFGEERPRVVLAGLAGTVMCRRGSVAGRSCCDAGGFWVFHVSDGRPHGPS</sequence>